<name>A0A8I6TFE1_CIMLE</name>
<dbReference type="OMA" id="SYMAFPN"/>
<evidence type="ECO:0000256" key="4">
    <source>
        <dbReference type="ARBA" id="ARBA00022490"/>
    </source>
</evidence>
<dbReference type="AlphaFoldDB" id="A0A8I6TFE1"/>
<evidence type="ECO:0000256" key="8">
    <source>
        <dbReference type="ARBA" id="ARBA00023242"/>
    </source>
</evidence>
<evidence type="ECO:0000256" key="7">
    <source>
        <dbReference type="ARBA" id="ARBA00022884"/>
    </source>
</evidence>
<keyword evidence="6" id="KW-0271">Exosome</keyword>
<comment type="similarity">
    <text evidence="3">Belongs to the RRP40 family.</text>
</comment>
<dbReference type="PANTHER" id="PTHR21321:SF1">
    <property type="entry name" value="EXOSOME COMPLEX COMPONENT RRP40"/>
    <property type="match status" value="1"/>
</dbReference>
<protein>
    <recommendedName>
        <fullName evidence="10">Exosome complex component RRP40</fullName>
    </recommendedName>
    <alternativeName>
        <fullName evidence="9">Ribosomal RNA-processing protein 40</fullName>
    </alternativeName>
</protein>
<dbReference type="GO" id="GO:0003723">
    <property type="term" value="F:RNA binding"/>
    <property type="evidence" value="ECO:0007669"/>
    <property type="project" value="UniProtKB-KW"/>
</dbReference>
<feature type="domain" description="Exosome complex exonuclease Rrp40 N-terminal" evidence="12">
    <location>
        <begin position="30"/>
        <end position="67"/>
    </location>
</feature>
<evidence type="ECO:0000259" key="12">
    <source>
        <dbReference type="Pfam" id="PF18311"/>
    </source>
</evidence>
<dbReference type="Gene3D" id="2.40.50.140">
    <property type="entry name" value="Nucleic acid-binding proteins"/>
    <property type="match status" value="1"/>
</dbReference>
<dbReference type="CTD" id="319033"/>
<keyword evidence="5" id="KW-0698">rRNA processing</keyword>
<dbReference type="Pfam" id="PF21262">
    <property type="entry name" value="RRP40_S1"/>
    <property type="match status" value="1"/>
</dbReference>
<dbReference type="Gene3D" id="3.30.1370.10">
    <property type="entry name" value="K Homology domain, type 1"/>
    <property type="match status" value="1"/>
</dbReference>
<keyword evidence="14" id="KW-1185">Reference proteome</keyword>
<keyword evidence="7" id="KW-0694">RNA-binding</keyword>
<dbReference type="RefSeq" id="XP_014246267.1">
    <property type="nucleotide sequence ID" value="XM_014390781.2"/>
</dbReference>
<evidence type="ECO:0000256" key="10">
    <source>
        <dbReference type="ARBA" id="ARBA00069899"/>
    </source>
</evidence>
<dbReference type="GO" id="GO:0000177">
    <property type="term" value="C:cytoplasmic exosome (RNase complex)"/>
    <property type="evidence" value="ECO:0007669"/>
    <property type="project" value="TreeGrafter"/>
</dbReference>
<evidence type="ECO:0000259" key="11">
    <source>
        <dbReference type="Pfam" id="PF15985"/>
    </source>
</evidence>
<dbReference type="GO" id="GO:0071038">
    <property type="term" value="P:TRAMP-dependent tRNA surveillance pathway"/>
    <property type="evidence" value="ECO:0007669"/>
    <property type="project" value="TreeGrafter"/>
</dbReference>
<dbReference type="Proteomes" id="UP000494040">
    <property type="component" value="Unassembled WGS sequence"/>
</dbReference>
<dbReference type="SUPFAM" id="SSF54791">
    <property type="entry name" value="Eukaryotic type KH-domain (KH-domain type I)"/>
    <property type="match status" value="1"/>
</dbReference>
<dbReference type="EnsemblMetazoa" id="XM_014390781.2">
    <property type="protein sequence ID" value="XP_014246267.1"/>
    <property type="gene ID" value="LOC106664786"/>
</dbReference>
<dbReference type="SUPFAM" id="SSF50249">
    <property type="entry name" value="Nucleic acid-binding proteins"/>
    <property type="match status" value="1"/>
</dbReference>
<dbReference type="GO" id="GO:0071035">
    <property type="term" value="P:nuclear polyadenylation-dependent rRNA catabolic process"/>
    <property type="evidence" value="ECO:0007669"/>
    <property type="project" value="TreeGrafter"/>
</dbReference>
<dbReference type="InterPro" id="IPR037319">
    <property type="entry name" value="Rrp40_S1"/>
</dbReference>
<feature type="domain" description="K Homology" evidence="11">
    <location>
        <begin position="157"/>
        <end position="205"/>
    </location>
</feature>
<keyword evidence="4" id="KW-0963">Cytoplasm</keyword>
<dbReference type="InterPro" id="IPR049469">
    <property type="entry name" value="RRP40_KH-I"/>
</dbReference>
<evidence type="ECO:0000313" key="14">
    <source>
        <dbReference type="Proteomes" id="UP000494040"/>
    </source>
</evidence>
<dbReference type="CDD" id="cd22526">
    <property type="entry name" value="KH-I_Rrp40"/>
    <property type="match status" value="1"/>
</dbReference>
<evidence type="ECO:0000256" key="2">
    <source>
        <dbReference type="ARBA" id="ARBA00004604"/>
    </source>
</evidence>
<dbReference type="GO" id="GO:0034475">
    <property type="term" value="P:U4 snRNA 3'-end processing"/>
    <property type="evidence" value="ECO:0007669"/>
    <property type="project" value="TreeGrafter"/>
</dbReference>
<evidence type="ECO:0000256" key="5">
    <source>
        <dbReference type="ARBA" id="ARBA00022552"/>
    </source>
</evidence>
<dbReference type="GO" id="GO:0071051">
    <property type="term" value="P:poly(A)-dependent snoRNA 3'-end processing"/>
    <property type="evidence" value="ECO:0007669"/>
    <property type="project" value="TreeGrafter"/>
</dbReference>
<dbReference type="InterPro" id="IPR026699">
    <property type="entry name" value="Exosome_RNA_bind1/RRP40/RRP4"/>
</dbReference>
<dbReference type="GO" id="GO:0000176">
    <property type="term" value="C:nuclear exosome (RNase complex)"/>
    <property type="evidence" value="ECO:0007669"/>
    <property type="project" value="TreeGrafter"/>
</dbReference>
<dbReference type="InterPro" id="IPR012340">
    <property type="entry name" value="NA-bd_OB-fold"/>
</dbReference>
<proteinExistence type="inferred from homology"/>
<dbReference type="GO" id="GO:0010468">
    <property type="term" value="P:regulation of gene expression"/>
    <property type="evidence" value="ECO:0007669"/>
    <property type="project" value="UniProtKB-ARBA"/>
</dbReference>
<organism evidence="13 14">
    <name type="scientific">Cimex lectularius</name>
    <name type="common">Bed bug</name>
    <name type="synonym">Acanthia lectularia</name>
    <dbReference type="NCBI Taxonomy" id="79782"/>
    <lineage>
        <taxon>Eukaryota</taxon>
        <taxon>Metazoa</taxon>
        <taxon>Ecdysozoa</taxon>
        <taxon>Arthropoda</taxon>
        <taxon>Hexapoda</taxon>
        <taxon>Insecta</taxon>
        <taxon>Pterygota</taxon>
        <taxon>Neoptera</taxon>
        <taxon>Paraneoptera</taxon>
        <taxon>Hemiptera</taxon>
        <taxon>Heteroptera</taxon>
        <taxon>Panheteroptera</taxon>
        <taxon>Cimicomorpha</taxon>
        <taxon>Cimicidae</taxon>
        <taxon>Cimex</taxon>
    </lineage>
</organism>
<dbReference type="GO" id="GO:0000467">
    <property type="term" value="P:exonucleolytic trimming to generate mature 3'-end of 5.8S rRNA from tricistronic rRNA transcript (SSU-rRNA, 5.8S rRNA, LSU-rRNA)"/>
    <property type="evidence" value="ECO:0007669"/>
    <property type="project" value="TreeGrafter"/>
</dbReference>
<dbReference type="SUPFAM" id="SSF110324">
    <property type="entry name" value="Ribosomal L27 protein-like"/>
    <property type="match status" value="1"/>
</dbReference>
<keyword evidence="8" id="KW-0539">Nucleus</keyword>
<dbReference type="InterPro" id="IPR004088">
    <property type="entry name" value="KH_dom_type_1"/>
</dbReference>
<dbReference type="InterPro" id="IPR041054">
    <property type="entry name" value="Rrp40_N_euk"/>
</dbReference>
<sequence>MTDNENIEIVFPGETVSNDILKSASIKNKVKLGPGLKRAAEDVVSIKAGILRTNRESNTVWVDYLQKQYIPTTNETVVGIVSKKSGDFYKVEIQAADQALLHYLSFEGATKKNRPEINIGDAIFGRLVVVSPDMEPELVCMTVTGKKEYFRVLPNDGFLFRVSLHLVRKLLSVDTCPLLDILGSRFKFESAIGMNGFIWIKGETIKDTITIATAILQFENQTTEEIKNMFH</sequence>
<dbReference type="GO" id="GO:0071034">
    <property type="term" value="P:CUT catabolic process"/>
    <property type="evidence" value="ECO:0007669"/>
    <property type="project" value="TreeGrafter"/>
</dbReference>
<reference evidence="13" key="1">
    <citation type="submission" date="2022-01" db="UniProtKB">
        <authorList>
            <consortium name="EnsemblMetazoa"/>
        </authorList>
    </citation>
    <scope>IDENTIFICATION</scope>
</reference>
<dbReference type="Pfam" id="PF18311">
    <property type="entry name" value="Rrp40_N"/>
    <property type="match status" value="1"/>
</dbReference>
<dbReference type="InterPro" id="IPR036612">
    <property type="entry name" value="KH_dom_type_1_sf"/>
</dbReference>
<dbReference type="CDD" id="cd05790">
    <property type="entry name" value="S1_Rrp40"/>
    <property type="match status" value="1"/>
</dbReference>
<dbReference type="GO" id="GO:0005730">
    <property type="term" value="C:nucleolus"/>
    <property type="evidence" value="ECO:0007669"/>
    <property type="project" value="UniProtKB-SubCell"/>
</dbReference>
<dbReference type="Gene3D" id="2.40.50.100">
    <property type="match status" value="1"/>
</dbReference>
<evidence type="ECO:0000313" key="13">
    <source>
        <dbReference type="EnsemblMetazoa" id="XP_014246267.1"/>
    </source>
</evidence>
<comment type="subcellular location">
    <subcellularLocation>
        <location evidence="1">Cytoplasm</location>
    </subcellularLocation>
    <subcellularLocation>
        <location evidence="2">Nucleus</location>
        <location evidence="2">Nucleolus</location>
    </subcellularLocation>
</comment>
<accession>A0A8I6TFE1</accession>
<evidence type="ECO:0000256" key="1">
    <source>
        <dbReference type="ARBA" id="ARBA00004496"/>
    </source>
</evidence>
<dbReference type="PANTHER" id="PTHR21321">
    <property type="entry name" value="PNAS-3 RELATED"/>
    <property type="match status" value="1"/>
</dbReference>
<dbReference type="KEGG" id="clec:106664786"/>
<evidence type="ECO:0000256" key="9">
    <source>
        <dbReference type="ARBA" id="ARBA00030615"/>
    </source>
</evidence>
<dbReference type="FunFam" id="3.30.1370.10:FF:000038">
    <property type="entry name" value="exosome complex component RRP40"/>
    <property type="match status" value="1"/>
</dbReference>
<dbReference type="OrthoDB" id="340500at2759"/>
<dbReference type="FunFam" id="2.40.50.140:FF:000112">
    <property type="entry name" value="Exosome complex component RRP40"/>
    <property type="match status" value="1"/>
</dbReference>
<evidence type="ECO:0000256" key="3">
    <source>
        <dbReference type="ARBA" id="ARBA00007841"/>
    </source>
</evidence>
<dbReference type="GeneID" id="106664786"/>
<dbReference type="Pfam" id="PF15985">
    <property type="entry name" value="KH_6"/>
    <property type="match status" value="1"/>
</dbReference>
<evidence type="ECO:0000256" key="6">
    <source>
        <dbReference type="ARBA" id="ARBA00022835"/>
    </source>
</evidence>